<accession>A0A2S5JM14</accession>
<feature type="compositionally biased region" description="Basic and acidic residues" evidence="1">
    <location>
        <begin position="108"/>
        <end position="117"/>
    </location>
</feature>
<reference evidence="2 3" key="1">
    <citation type="submission" date="2018-01" db="EMBL/GenBank/DDBJ databases">
        <title>Genomic Encyclopedia of Archaeal and Bacterial Type Strains, Phase II (KMG-II): from individual species to whole genera.</title>
        <authorList>
            <person name="Goeker M."/>
        </authorList>
    </citation>
    <scope>NUCLEOTIDE SEQUENCE [LARGE SCALE GENOMIC DNA]</scope>
    <source>
        <strain evidence="2 3">DSM 12048</strain>
    </source>
</reference>
<comment type="caution">
    <text evidence="2">The sequence shown here is derived from an EMBL/GenBank/DDBJ whole genome shotgun (WGS) entry which is preliminary data.</text>
</comment>
<protein>
    <submittedName>
        <fullName evidence="2">Uncharacterized protein</fullName>
    </submittedName>
</protein>
<feature type="region of interest" description="Disordered" evidence="1">
    <location>
        <begin position="53"/>
        <end position="117"/>
    </location>
</feature>
<dbReference type="Proteomes" id="UP000239736">
    <property type="component" value="Unassembled WGS sequence"/>
</dbReference>
<proteinExistence type="predicted"/>
<evidence type="ECO:0000256" key="1">
    <source>
        <dbReference type="SAM" id="MobiDB-lite"/>
    </source>
</evidence>
<dbReference type="AlphaFoldDB" id="A0A2S5JM14"/>
<keyword evidence="3" id="KW-1185">Reference proteome</keyword>
<evidence type="ECO:0000313" key="2">
    <source>
        <dbReference type="EMBL" id="PPB82529.1"/>
    </source>
</evidence>
<evidence type="ECO:0000313" key="3">
    <source>
        <dbReference type="Proteomes" id="UP000239736"/>
    </source>
</evidence>
<gene>
    <name evidence="2" type="ORF">LV82_00465</name>
</gene>
<feature type="compositionally biased region" description="Basic and acidic residues" evidence="1">
    <location>
        <begin position="23"/>
        <end position="32"/>
    </location>
</feature>
<sequence length="169" mass="18306">MTAVEVRQGNDRLVLGPAQRVDVSPKRPDSHEASSSVDAAIAELEQAVASGALQLLSSETSPESRAPATAQDRQDAREDTHRLTLSDPTPMSDSRHASAQGEDPGAPRPDDTTHHFDPEDEADAALLREIVADLVRQELQGPLGQKITRSVRMLVHREVNRILAARGLE</sequence>
<dbReference type="EMBL" id="PRDS01000001">
    <property type="protein sequence ID" value="PPB82529.1"/>
    <property type="molecule type" value="Genomic_DNA"/>
</dbReference>
<organism evidence="2 3">
    <name type="scientific">Albidovulum inexpectatum</name>
    <dbReference type="NCBI Taxonomy" id="196587"/>
    <lineage>
        <taxon>Bacteria</taxon>
        <taxon>Pseudomonadati</taxon>
        <taxon>Pseudomonadota</taxon>
        <taxon>Alphaproteobacteria</taxon>
        <taxon>Rhodobacterales</taxon>
        <taxon>Paracoccaceae</taxon>
        <taxon>Albidovulum</taxon>
    </lineage>
</organism>
<name>A0A2S5JM14_9RHOB</name>
<feature type="compositionally biased region" description="Basic and acidic residues" evidence="1">
    <location>
        <begin position="72"/>
        <end position="84"/>
    </location>
</feature>
<feature type="region of interest" description="Disordered" evidence="1">
    <location>
        <begin position="1"/>
        <end position="39"/>
    </location>
</feature>